<gene>
    <name evidence="2" type="ORF">KR093_002241</name>
</gene>
<keyword evidence="3" id="KW-1185">Reference proteome</keyword>
<sequence>MLKYMQMNSLASLRYMATWGRPKYGNPMLSARKSYYDVLNVPTNSTLSEIKEAYIKLSKKYHPDVNSSTSDPEEFVKVCEAYKVLYKSASRAKYDYRLKTQFHADKSFTNLNVHNSWKKYQESMRSKQFGRKFPSFHGSSTVQKNAQGAKMHIINSTIMAIQQIVNSTIMVIPPAVEDIIDVNEDDVCITYPFNSSDYKWNLKCSYYFTGFSIVGALLATDWIKRRKRALGMLYL</sequence>
<dbReference type="PROSITE" id="PS50076">
    <property type="entry name" value="DNAJ_2"/>
    <property type="match status" value="1"/>
</dbReference>
<dbReference type="InterPro" id="IPR052763">
    <property type="entry name" value="DnaJ_C4"/>
</dbReference>
<dbReference type="AlphaFoldDB" id="A0AAD4JTR2"/>
<feature type="domain" description="J" evidence="1">
    <location>
        <begin position="34"/>
        <end position="98"/>
    </location>
</feature>
<dbReference type="PANTHER" id="PTHR44825:SF1">
    <property type="entry name" value="DNAJ HOMOLOG SUBFAMILY C MEMBER 4"/>
    <property type="match status" value="1"/>
</dbReference>
<organism evidence="2 3">
    <name type="scientific">Drosophila rubida</name>
    <dbReference type="NCBI Taxonomy" id="30044"/>
    <lineage>
        <taxon>Eukaryota</taxon>
        <taxon>Metazoa</taxon>
        <taxon>Ecdysozoa</taxon>
        <taxon>Arthropoda</taxon>
        <taxon>Hexapoda</taxon>
        <taxon>Insecta</taxon>
        <taxon>Pterygota</taxon>
        <taxon>Neoptera</taxon>
        <taxon>Endopterygota</taxon>
        <taxon>Diptera</taxon>
        <taxon>Brachycera</taxon>
        <taxon>Muscomorpha</taxon>
        <taxon>Ephydroidea</taxon>
        <taxon>Drosophilidae</taxon>
        <taxon>Drosophila</taxon>
    </lineage>
</organism>
<evidence type="ECO:0000313" key="2">
    <source>
        <dbReference type="EMBL" id="KAH8358760.1"/>
    </source>
</evidence>
<protein>
    <recommendedName>
        <fullName evidence="1">J domain-containing protein</fullName>
    </recommendedName>
</protein>
<dbReference type="InterPro" id="IPR036869">
    <property type="entry name" value="J_dom_sf"/>
</dbReference>
<name>A0AAD4JTR2_9MUSC</name>
<dbReference type="InterPro" id="IPR001623">
    <property type="entry name" value="DnaJ_domain"/>
</dbReference>
<dbReference type="Gene3D" id="1.10.287.110">
    <property type="entry name" value="DnaJ domain"/>
    <property type="match status" value="1"/>
</dbReference>
<comment type="caution">
    <text evidence="2">The sequence shown here is derived from an EMBL/GenBank/DDBJ whole genome shotgun (WGS) entry which is preliminary data.</text>
</comment>
<dbReference type="Pfam" id="PF00226">
    <property type="entry name" value="DnaJ"/>
    <property type="match status" value="1"/>
</dbReference>
<dbReference type="PRINTS" id="PR00625">
    <property type="entry name" value="JDOMAIN"/>
</dbReference>
<dbReference type="SMART" id="SM00271">
    <property type="entry name" value="DnaJ"/>
    <property type="match status" value="1"/>
</dbReference>
<dbReference type="SUPFAM" id="SSF46565">
    <property type="entry name" value="Chaperone J-domain"/>
    <property type="match status" value="1"/>
</dbReference>
<reference evidence="2" key="1">
    <citation type="journal article" date="2021" name="Mol. Ecol. Resour.">
        <title>Phylogenomic analyses of the genus Drosophila reveals genomic signals of climate adaptation.</title>
        <authorList>
            <person name="Li F."/>
            <person name="Rane R.V."/>
            <person name="Luria V."/>
            <person name="Xiong Z."/>
            <person name="Chen J."/>
            <person name="Li Z."/>
            <person name="Catullo R.A."/>
            <person name="Griffin P.C."/>
            <person name="Schiffer M."/>
            <person name="Pearce S."/>
            <person name="Lee S.F."/>
            <person name="McElroy K."/>
            <person name="Stocker A."/>
            <person name="Shirriffs J."/>
            <person name="Cockerell F."/>
            <person name="Coppin C."/>
            <person name="Sgro C.M."/>
            <person name="Karger A."/>
            <person name="Cain J.W."/>
            <person name="Weber J.A."/>
            <person name="Santpere G."/>
            <person name="Kirschner M.W."/>
            <person name="Hoffmann A.A."/>
            <person name="Oakeshott J.G."/>
            <person name="Zhang G."/>
        </authorList>
    </citation>
    <scope>NUCLEOTIDE SEQUENCE</scope>
    <source>
        <strain evidence="2">BGI-SZ-2011g</strain>
    </source>
</reference>
<proteinExistence type="predicted"/>
<dbReference type="CDD" id="cd06257">
    <property type="entry name" value="DnaJ"/>
    <property type="match status" value="1"/>
</dbReference>
<dbReference type="PANTHER" id="PTHR44825">
    <property type="match status" value="1"/>
</dbReference>
<accession>A0AAD4JTR2</accession>
<dbReference type="EMBL" id="JAJJHW010003409">
    <property type="protein sequence ID" value="KAH8358760.1"/>
    <property type="molecule type" value="Genomic_DNA"/>
</dbReference>
<dbReference type="Proteomes" id="UP001200034">
    <property type="component" value="Unassembled WGS sequence"/>
</dbReference>
<evidence type="ECO:0000313" key="3">
    <source>
        <dbReference type="Proteomes" id="UP001200034"/>
    </source>
</evidence>
<evidence type="ECO:0000259" key="1">
    <source>
        <dbReference type="PROSITE" id="PS50076"/>
    </source>
</evidence>